<organism evidence="2 3">
    <name type="scientific">Neorhodopirellula pilleata</name>
    <dbReference type="NCBI Taxonomy" id="2714738"/>
    <lineage>
        <taxon>Bacteria</taxon>
        <taxon>Pseudomonadati</taxon>
        <taxon>Planctomycetota</taxon>
        <taxon>Planctomycetia</taxon>
        <taxon>Pirellulales</taxon>
        <taxon>Pirellulaceae</taxon>
        <taxon>Neorhodopirellula</taxon>
    </lineage>
</organism>
<keyword evidence="1" id="KW-0732">Signal</keyword>
<dbReference type="OrthoDB" id="281213at2"/>
<keyword evidence="3" id="KW-1185">Reference proteome</keyword>
<dbReference type="Proteomes" id="UP000316213">
    <property type="component" value="Unassembled WGS sequence"/>
</dbReference>
<sequence length="179" mass="19969" precursor="true">MLIRTLALLMLITPNLVAAELNDEYQIGELNDEYQIGEPDDEYQMEEAVGLDDPFHVSDVSQLGKRMLVDVTYEKRSFDESVIVNFRTVGPSHDSDTRAEFPRDDMHMVIQGAKGAVVFESGLAWKDTGEKTIKGNPTYIARILVHADMKNGLILTESVDGFDGKSTVGIVTFHSLFNK</sequence>
<dbReference type="EMBL" id="SJPM01000010">
    <property type="protein sequence ID" value="TWT93178.1"/>
    <property type="molecule type" value="Genomic_DNA"/>
</dbReference>
<protein>
    <submittedName>
        <fullName evidence="2">Uncharacterized protein</fullName>
    </submittedName>
</protein>
<reference evidence="2 3" key="1">
    <citation type="submission" date="2019-02" db="EMBL/GenBank/DDBJ databases">
        <title>Deep-cultivation of Planctomycetes and their phenomic and genomic characterization uncovers novel biology.</title>
        <authorList>
            <person name="Wiegand S."/>
            <person name="Jogler M."/>
            <person name="Boedeker C."/>
            <person name="Pinto D."/>
            <person name="Vollmers J."/>
            <person name="Rivas-Marin E."/>
            <person name="Kohn T."/>
            <person name="Peeters S.H."/>
            <person name="Heuer A."/>
            <person name="Rast P."/>
            <person name="Oberbeckmann S."/>
            <person name="Bunk B."/>
            <person name="Jeske O."/>
            <person name="Meyerdierks A."/>
            <person name="Storesund J.E."/>
            <person name="Kallscheuer N."/>
            <person name="Luecker S."/>
            <person name="Lage O.M."/>
            <person name="Pohl T."/>
            <person name="Merkel B.J."/>
            <person name="Hornburger P."/>
            <person name="Mueller R.-W."/>
            <person name="Bruemmer F."/>
            <person name="Labrenz M."/>
            <person name="Spormann A.M."/>
            <person name="Op Den Camp H."/>
            <person name="Overmann J."/>
            <person name="Amann R."/>
            <person name="Jetten M.S.M."/>
            <person name="Mascher T."/>
            <person name="Medema M.H."/>
            <person name="Devos D.P."/>
            <person name="Kaster A.-K."/>
            <person name="Ovreas L."/>
            <person name="Rohde M."/>
            <person name="Galperin M.Y."/>
            <person name="Jogler C."/>
        </authorList>
    </citation>
    <scope>NUCLEOTIDE SEQUENCE [LARGE SCALE GENOMIC DNA]</scope>
    <source>
        <strain evidence="2 3">Pla100</strain>
    </source>
</reference>
<evidence type="ECO:0000256" key="1">
    <source>
        <dbReference type="SAM" id="SignalP"/>
    </source>
</evidence>
<gene>
    <name evidence="2" type="ORF">Pla100_44950</name>
</gene>
<evidence type="ECO:0000313" key="2">
    <source>
        <dbReference type="EMBL" id="TWT93178.1"/>
    </source>
</evidence>
<name>A0A5C6A1S7_9BACT</name>
<feature type="signal peptide" evidence="1">
    <location>
        <begin position="1"/>
        <end position="18"/>
    </location>
</feature>
<evidence type="ECO:0000313" key="3">
    <source>
        <dbReference type="Proteomes" id="UP000316213"/>
    </source>
</evidence>
<feature type="chain" id="PRO_5022974195" evidence="1">
    <location>
        <begin position="19"/>
        <end position="179"/>
    </location>
</feature>
<proteinExistence type="predicted"/>
<dbReference type="RefSeq" id="WP_146580022.1">
    <property type="nucleotide sequence ID" value="NZ_SJPM01000010.1"/>
</dbReference>
<dbReference type="AlphaFoldDB" id="A0A5C6A1S7"/>
<accession>A0A5C6A1S7</accession>
<comment type="caution">
    <text evidence="2">The sequence shown here is derived from an EMBL/GenBank/DDBJ whole genome shotgun (WGS) entry which is preliminary data.</text>
</comment>